<protein>
    <submittedName>
        <fullName evidence="2">Uncharacterized protein</fullName>
    </submittedName>
</protein>
<evidence type="ECO:0000313" key="2">
    <source>
        <dbReference type="EMBL" id="OEK05350.1"/>
    </source>
</evidence>
<dbReference type="Proteomes" id="UP000095552">
    <property type="component" value="Unassembled WGS sequence"/>
</dbReference>
<sequence>MIKATAIVLLLSFSNLLVLDSGLFSIAEIDGLEIFENDSEKESEKDNELEENEKSISENPKNQFASIESMQGNLCSNAEHESHRLLRLYQEIPVPPPEH</sequence>
<dbReference type="EMBL" id="MDGQ01000005">
    <property type="protein sequence ID" value="OEK05350.1"/>
    <property type="molecule type" value="Genomic_DNA"/>
</dbReference>
<dbReference type="STRING" id="1563681.BFP71_18325"/>
<feature type="region of interest" description="Disordered" evidence="1">
    <location>
        <begin position="36"/>
        <end position="73"/>
    </location>
</feature>
<feature type="compositionally biased region" description="Polar residues" evidence="1">
    <location>
        <begin position="57"/>
        <end position="73"/>
    </location>
</feature>
<evidence type="ECO:0000313" key="3">
    <source>
        <dbReference type="Proteomes" id="UP000095552"/>
    </source>
</evidence>
<proteinExistence type="predicted"/>
<name>A0A1E5T1V3_9BACT</name>
<evidence type="ECO:0000256" key="1">
    <source>
        <dbReference type="SAM" id="MobiDB-lite"/>
    </source>
</evidence>
<organism evidence="2 3">
    <name type="scientific">Roseivirga misakiensis</name>
    <dbReference type="NCBI Taxonomy" id="1563681"/>
    <lineage>
        <taxon>Bacteria</taxon>
        <taxon>Pseudomonadati</taxon>
        <taxon>Bacteroidota</taxon>
        <taxon>Cytophagia</taxon>
        <taxon>Cytophagales</taxon>
        <taxon>Roseivirgaceae</taxon>
        <taxon>Roseivirga</taxon>
    </lineage>
</organism>
<accession>A0A1E5T1V3</accession>
<feature type="compositionally biased region" description="Basic and acidic residues" evidence="1">
    <location>
        <begin position="38"/>
        <end position="56"/>
    </location>
</feature>
<dbReference type="AlphaFoldDB" id="A0A1E5T1V3"/>
<dbReference type="RefSeq" id="WP_069836854.1">
    <property type="nucleotide sequence ID" value="NZ_MDGQ01000005.1"/>
</dbReference>
<keyword evidence="3" id="KW-1185">Reference proteome</keyword>
<reference evidence="2 3" key="1">
    <citation type="submission" date="2016-08" db="EMBL/GenBank/DDBJ databases">
        <title>Draft genome of Fabibacter sp. strain SK-8.</title>
        <authorList>
            <person name="Wong S.-K."/>
            <person name="Hamasaki K."/>
            <person name="Yoshizawa S."/>
        </authorList>
    </citation>
    <scope>NUCLEOTIDE SEQUENCE [LARGE SCALE GENOMIC DNA]</scope>
    <source>
        <strain evidence="2 3">SK-8</strain>
    </source>
</reference>
<comment type="caution">
    <text evidence="2">The sequence shown here is derived from an EMBL/GenBank/DDBJ whole genome shotgun (WGS) entry which is preliminary data.</text>
</comment>
<gene>
    <name evidence="2" type="ORF">BFP71_18325</name>
</gene>